<evidence type="ECO:0000313" key="6">
    <source>
        <dbReference type="Proteomes" id="UP001149163"/>
    </source>
</evidence>
<dbReference type="CDD" id="cd21134">
    <property type="entry name" value="YTH"/>
    <property type="match status" value="1"/>
</dbReference>
<dbReference type="GO" id="GO:0000381">
    <property type="term" value="P:regulation of alternative mRNA splicing, via spliceosome"/>
    <property type="evidence" value="ECO:0007669"/>
    <property type="project" value="TreeGrafter"/>
</dbReference>
<dbReference type="GO" id="GO:1990247">
    <property type="term" value="F:N6-methyladenosine-containing RNA reader activity"/>
    <property type="evidence" value="ECO:0007669"/>
    <property type="project" value="TreeGrafter"/>
</dbReference>
<gene>
    <name evidence="5" type="ORF">N7482_008685</name>
</gene>
<dbReference type="GeneID" id="81429985"/>
<feature type="domain" description="RRM" evidence="3">
    <location>
        <begin position="287"/>
        <end position="361"/>
    </location>
</feature>
<dbReference type="PROSITE" id="PS50882">
    <property type="entry name" value="YTH"/>
    <property type="match status" value="1"/>
</dbReference>
<proteinExistence type="predicted"/>
<protein>
    <recommendedName>
        <fullName evidence="7">YTH domain-containing protein</fullName>
    </recommendedName>
</protein>
<dbReference type="OrthoDB" id="306690at2759"/>
<evidence type="ECO:0000259" key="3">
    <source>
        <dbReference type="PROSITE" id="PS50102"/>
    </source>
</evidence>
<dbReference type="InterPro" id="IPR012677">
    <property type="entry name" value="Nucleotide-bd_a/b_plait_sf"/>
</dbReference>
<dbReference type="PANTHER" id="PTHR12357">
    <property type="entry name" value="YTH YT521-B HOMOLOGY DOMAIN-CONTAINING"/>
    <property type="match status" value="1"/>
</dbReference>
<sequence length="637" mass="68321">MGDASPEKINSSQGTGEGIPPASEPNVSRSSSTSGQFFPARERSHAMMYATGPWSCHWGAYPLMRWLDITGSTAADQYARSGYSAHPSITGYPASGRYGPPSPLNMGNMTYSLPSHQSQSSPFEAQHLVPQYPPVHAQGLIIRALLSMFLGPIHRIWQILSMQNIGPSQGPAYGAAYYHPGYAASYRHSAHSGTGPVRQTVSQSRHGSVSQGPGPPAANPGATMKDADKRAMVEEYDVSKTIVDGSNPMRLTQPSSNSPDPTPFSHSIPTTPNTPRGPPRKPKQSGHALWVGNLPPGASVVDLKDHFSQDATNSIESVFLISKSNCAFVNYKSAAACTAALARFHDSRFQGVRLVCRLRKGFTAPGSGSGPGSGLGARSRLEETNDPPPGDEAAVVPEVITAPPGAGAPRGLDRYFIVKSLTVEDLELSKQSGIWATQTHNETNLNHAFENTDHVYLIFSANKSGEYFGYARMLSPISDDEELALEMPPRPEPLPGTDELEVTATAATSTAPKGRIIDDSARGTIFWEVESSEEEHDEDDCSEESVDGEDPGGDPGLGAGPGPLAPGSAGEDETEGQSFGKPFRIQWLSTERVPFHRTRGLRNPWNANREVKIARDGTEIEPTVGRKLIALFHLPLP</sequence>
<feature type="domain" description="YTH" evidence="4">
    <location>
        <begin position="413"/>
        <end position="632"/>
    </location>
</feature>
<name>A0A9W9LJ83_9EURO</name>
<reference evidence="5" key="1">
    <citation type="submission" date="2022-11" db="EMBL/GenBank/DDBJ databases">
        <authorList>
            <person name="Petersen C."/>
        </authorList>
    </citation>
    <scope>NUCLEOTIDE SEQUENCE</scope>
    <source>
        <strain evidence="5">IBT 26290</strain>
    </source>
</reference>
<dbReference type="PANTHER" id="PTHR12357:SF3">
    <property type="entry name" value="YTH DOMAIN-CONTAINING PROTEIN 1"/>
    <property type="match status" value="1"/>
</dbReference>
<dbReference type="Proteomes" id="UP001149163">
    <property type="component" value="Unassembled WGS sequence"/>
</dbReference>
<evidence type="ECO:0008006" key="7">
    <source>
        <dbReference type="Google" id="ProtNLM"/>
    </source>
</evidence>
<dbReference type="GO" id="GO:0003729">
    <property type="term" value="F:mRNA binding"/>
    <property type="evidence" value="ECO:0007669"/>
    <property type="project" value="TreeGrafter"/>
</dbReference>
<dbReference type="GO" id="GO:0000398">
    <property type="term" value="P:mRNA splicing, via spliceosome"/>
    <property type="evidence" value="ECO:0007669"/>
    <property type="project" value="TreeGrafter"/>
</dbReference>
<feature type="region of interest" description="Disordered" evidence="2">
    <location>
        <begin position="188"/>
        <end position="224"/>
    </location>
</feature>
<dbReference type="GO" id="GO:0005654">
    <property type="term" value="C:nucleoplasm"/>
    <property type="evidence" value="ECO:0007669"/>
    <property type="project" value="TreeGrafter"/>
</dbReference>
<dbReference type="InterPro" id="IPR045168">
    <property type="entry name" value="YTH_prot"/>
</dbReference>
<dbReference type="Gene3D" id="3.30.70.330">
    <property type="match status" value="1"/>
</dbReference>
<feature type="region of interest" description="Disordered" evidence="2">
    <location>
        <begin position="242"/>
        <end position="287"/>
    </location>
</feature>
<evidence type="ECO:0000256" key="1">
    <source>
        <dbReference type="PROSITE-ProRule" id="PRU00176"/>
    </source>
</evidence>
<feature type="region of interest" description="Disordered" evidence="2">
    <location>
        <begin position="366"/>
        <end position="391"/>
    </location>
</feature>
<keyword evidence="6" id="KW-1185">Reference proteome</keyword>
<dbReference type="InterPro" id="IPR035979">
    <property type="entry name" value="RBD_domain_sf"/>
</dbReference>
<feature type="region of interest" description="Disordered" evidence="2">
    <location>
        <begin position="1"/>
        <end position="36"/>
    </location>
</feature>
<dbReference type="EMBL" id="JAPQKN010000006">
    <property type="protein sequence ID" value="KAJ5157585.1"/>
    <property type="molecule type" value="Genomic_DNA"/>
</dbReference>
<organism evidence="5 6">
    <name type="scientific">Penicillium canariense</name>
    <dbReference type="NCBI Taxonomy" id="189055"/>
    <lineage>
        <taxon>Eukaryota</taxon>
        <taxon>Fungi</taxon>
        <taxon>Dikarya</taxon>
        <taxon>Ascomycota</taxon>
        <taxon>Pezizomycotina</taxon>
        <taxon>Eurotiomycetes</taxon>
        <taxon>Eurotiomycetidae</taxon>
        <taxon>Eurotiales</taxon>
        <taxon>Aspergillaceae</taxon>
        <taxon>Penicillium</taxon>
    </lineage>
</organism>
<dbReference type="SUPFAM" id="SSF54928">
    <property type="entry name" value="RNA-binding domain, RBD"/>
    <property type="match status" value="1"/>
</dbReference>
<dbReference type="InterPro" id="IPR000504">
    <property type="entry name" value="RRM_dom"/>
</dbReference>
<dbReference type="SMART" id="SM00360">
    <property type="entry name" value="RRM"/>
    <property type="match status" value="1"/>
</dbReference>
<dbReference type="PROSITE" id="PS50102">
    <property type="entry name" value="RRM"/>
    <property type="match status" value="1"/>
</dbReference>
<evidence type="ECO:0000259" key="4">
    <source>
        <dbReference type="PROSITE" id="PS50882"/>
    </source>
</evidence>
<dbReference type="InterPro" id="IPR057720">
    <property type="entry name" value="RRM_YTH1"/>
</dbReference>
<dbReference type="Gene3D" id="3.10.590.10">
    <property type="entry name" value="ph1033 like domains"/>
    <property type="match status" value="1"/>
</dbReference>
<evidence type="ECO:0000256" key="2">
    <source>
        <dbReference type="SAM" id="MobiDB-lite"/>
    </source>
</evidence>
<dbReference type="AlphaFoldDB" id="A0A9W9LJ83"/>
<feature type="compositionally biased region" description="Polar residues" evidence="2">
    <location>
        <begin position="25"/>
        <end position="36"/>
    </location>
</feature>
<evidence type="ECO:0000313" key="5">
    <source>
        <dbReference type="EMBL" id="KAJ5157585.1"/>
    </source>
</evidence>
<keyword evidence="1" id="KW-0694">RNA-binding</keyword>
<feature type="compositionally biased region" description="Polar residues" evidence="2">
    <location>
        <begin position="249"/>
        <end position="268"/>
    </location>
</feature>
<dbReference type="Pfam" id="PF04146">
    <property type="entry name" value="YTH"/>
    <property type="match status" value="1"/>
</dbReference>
<feature type="compositionally biased region" description="Acidic residues" evidence="2">
    <location>
        <begin position="530"/>
        <end position="552"/>
    </location>
</feature>
<feature type="region of interest" description="Disordered" evidence="2">
    <location>
        <begin position="529"/>
        <end position="583"/>
    </location>
</feature>
<reference evidence="5" key="2">
    <citation type="journal article" date="2023" name="IMA Fungus">
        <title>Comparative genomic study of the Penicillium genus elucidates a diverse pangenome and 15 lateral gene transfer events.</title>
        <authorList>
            <person name="Petersen C."/>
            <person name="Sorensen T."/>
            <person name="Nielsen M.R."/>
            <person name="Sondergaard T.E."/>
            <person name="Sorensen J.L."/>
            <person name="Fitzpatrick D.A."/>
            <person name="Frisvad J.C."/>
            <person name="Nielsen K.L."/>
        </authorList>
    </citation>
    <scope>NUCLEOTIDE SEQUENCE</scope>
    <source>
        <strain evidence="5">IBT 26290</strain>
    </source>
</reference>
<comment type="caution">
    <text evidence="5">The sequence shown here is derived from an EMBL/GenBank/DDBJ whole genome shotgun (WGS) entry which is preliminary data.</text>
</comment>
<dbReference type="RefSeq" id="XP_056540574.1">
    <property type="nucleotide sequence ID" value="XM_056690809.1"/>
</dbReference>
<dbReference type="Pfam" id="PF25701">
    <property type="entry name" value="RRM_YTH1"/>
    <property type="match status" value="1"/>
</dbReference>
<accession>A0A9W9LJ83</accession>
<dbReference type="InterPro" id="IPR007275">
    <property type="entry name" value="YTH_domain"/>
</dbReference>
<feature type="compositionally biased region" description="Polar residues" evidence="2">
    <location>
        <begin position="197"/>
        <end position="211"/>
    </location>
</feature>